<keyword evidence="3" id="KW-0378">Hydrolase</keyword>
<name>A0A434ATC1_9BACT</name>
<dbReference type="InterPro" id="IPR050266">
    <property type="entry name" value="AB_hydrolase_sf"/>
</dbReference>
<dbReference type="SUPFAM" id="SSF53474">
    <property type="entry name" value="alpha/beta-Hydrolases"/>
    <property type="match status" value="1"/>
</dbReference>
<dbReference type="Gene3D" id="3.40.50.1820">
    <property type="entry name" value="alpha/beta hydrolase"/>
    <property type="match status" value="1"/>
</dbReference>
<sequence>MKKRVKKIVIFFGIIAFIFSIIIVFFFQKFHSQFDDRKVLLELQKNNIRTQSNFIPFKNYKIHAIHIGDLKKPKILFIHGSPGVWFDFKNIFKDSLLRTKFCMISYDRPGYGLTNIPVQTSLKNQAQVAARVMDYFGASSEKFIVVGHSYGGAILEQSILDYPDKISNAIYVAPCLSPKYQKARWYNIIASGGLSKRLIPHDLSVSNMEMMALSENLEKNENRLCDINVSTFYIQGKKDVLVPYKTLYYYLQFQKNVNYRLMNDVNHFIPWSNPEIMIQAILDQKMKNESDDNLTEQNNQ</sequence>
<keyword evidence="4" id="KW-1185">Reference proteome</keyword>
<proteinExistence type="predicted"/>
<dbReference type="GO" id="GO:0016787">
    <property type="term" value="F:hydrolase activity"/>
    <property type="evidence" value="ECO:0007669"/>
    <property type="project" value="UniProtKB-KW"/>
</dbReference>
<dbReference type="Pfam" id="PF12697">
    <property type="entry name" value="Abhydrolase_6"/>
    <property type="match status" value="1"/>
</dbReference>
<dbReference type="OrthoDB" id="1224630at2"/>
<evidence type="ECO:0000313" key="3">
    <source>
        <dbReference type="EMBL" id="RUT77657.1"/>
    </source>
</evidence>
<evidence type="ECO:0000313" key="4">
    <source>
        <dbReference type="Proteomes" id="UP000282985"/>
    </source>
</evidence>
<evidence type="ECO:0000259" key="2">
    <source>
        <dbReference type="Pfam" id="PF12697"/>
    </source>
</evidence>
<dbReference type="RefSeq" id="WP_127344223.1">
    <property type="nucleotide sequence ID" value="NZ_RJJX01000017.1"/>
</dbReference>
<gene>
    <name evidence="3" type="ORF">DLK05_12055</name>
</gene>
<dbReference type="AlphaFoldDB" id="A0A434ATC1"/>
<keyword evidence="1" id="KW-0472">Membrane</keyword>
<reference evidence="3 4" key="1">
    <citation type="submission" date="2018-11" db="EMBL/GenBank/DDBJ databases">
        <title>Parancylomarina longa gen. nov., sp. nov., isolated from sediments of southern Okinawa.</title>
        <authorList>
            <person name="Fu T."/>
        </authorList>
    </citation>
    <scope>NUCLEOTIDE SEQUENCE [LARGE SCALE GENOMIC DNA]</scope>
    <source>
        <strain evidence="3 4">T3-2 S1-C</strain>
    </source>
</reference>
<dbReference type="InterPro" id="IPR000073">
    <property type="entry name" value="AB_hydrolase_1"/>
</dbReference>
<dbReference type="PANTHER" id="PTHR43798">
    <property type="entry name" value="MONOACYLGLYCEROL LIPASE"/>
    <property type="match status" value="1"/>
</dbReference>
<keyword evidence="1" id="KW-1133">Transmembrane helix</keyword>
<accession>A0A434ATC1</accession>
<dbReference type="EMBL" id="RJJX01000017">
    <property type="protein sequence ID" value="RUT77657.1"/>
    <property type="molecule type" value="Genomic_DNA"/>
</dbReference>
<protein>
    <submittedName>
        <fullName evidence="3">Alpha/beta hydrolase</fullName>
    </submittedName>
</protein>
<evidence type="ECO:0000256" key="1">
    <source>
        <dbReference type="SAM" id="Phobius"/>
    </source>
</evidence>
<dbReference type="Proteomes" id="UP000282985">
    <property type="component" value="Unassembled WGS sequence"/>
</dbReference>
<comment type="caution">
    <text evidence="3">The sequence shown here is derived from an EMBL/GenBank/DDBJ whole genome shotgun (WGS) entry which is preliminary data.</text>
</comment>
<feature type="transmembrane region" description="Helical" evidence="1">
    <location>
        <begin position="7"/>
        <end position="27"/>
    </location>
</feature>
<keyword evidence="1" id="KW-0812">Transmembrane</keyword>
<organism evidence="3 4">
    <name type="scientific">Ancylomarina longa</name>
    <dbReference type="NCBI Taxonomy" id="2487017"/>
    <lineage>
        <taxon>Bacteria</taxon>
        <taxon>Pseudomonadati</taxon>
        <taxon>Bacteroidota</taxon>
        <taxon>Bacteroidia</taxon>
        <taxon>Marinilabiliales</taxon>
        <taxon>Marinifilaceae</taxon>
        <taxon>Ancylomarina</taxon>
    </lineage>
</organism>
<dbReference type="PRINTS" id="PR00111">
    <property type="entry name" value="ABHYDROLASE"/>
</dbReference>
<feature type="domain" description="AB hydrolase-1" evidence="2">
    <location>
        <begin position="75"/>
        <end position="185"/>
    </location>
</feature>
<dbReference type="InterPro" id="IPR029058">
    <property type="entry name" value="AB_hydrolase_fold"/>
</dbReference>